<dbReference type="PANTHER" id="PTHR45825:SF11">
    <property type="entry name" value="ALPHA AMYLASE DOMAIN-CONTAINING PROTEIN"/>
    <property type="match status" value="1"/>
</dbReference>
<keyword evidence="9" id="KW-0809">Transit peptide</keyword>
<keyword evidence="8 11" id="KW-0750">Starch biosynthesis</keyword>
<evidence type="ECO:0000313" key="14">
    <source>
        <dbReference type="EMBL" id="CAD9213053.1"/>
    </source>
</evidence>
<evidence type="ECO:0000256" key="1">
    <source>
        <dbReference type="ARBA" id="ARBA00001478"/>
    </source>
</evidence>
<evidence type="ECO:0000256" key="10">
    <source>
        <dbReference type="ARBA" id="ARBA00023234"/>
    </source>
</evidence>
<dbReference type="HAMAP" id="MF_00484">
    <property type="entry name" value="Glycogen_synth"/>
    <property type="match status" value="1"/>
</dbReference>
<dbReference type="CDD" id="cd03791">
    <property type="entry name" value="GT5_Glycogen_synthase_DULL1-like"/>
    <property type="match status" value="1"/>
</dbReference>
<protein>
    <recommendedName>
        <fullName evidence="11">Starch synthase, chloroplastic/amyloplastic</fullName>
        <ecNumber evidence="11">2.4.1.-</ecNumber>
    </recommendedName>
</protein>
<evidence type="ECO:0000256" key="7">
    <source>
        <dbReference type="ARBA" id="ARBA00022679"/>
    </source>
</evidence>
<feature type="domain" description="Starch synthase catalytic" evidence="13">
    <location>
        <begin position="105"/>
        <end position="355"/>
    </location>
</feature>
<name>A0A7S1X7M5_9CHLO</name>
<dbReference type="GO" id="GO:0009011">
    <property type="term" value="F:alpha-1,4-glucan glucosyltransferase (ADP-glucose donor) activity"/>
    <property type="evidence" value="ECO:0007669"/>
    <property type="project" value="UniProtKB-EC"/>
</dbReference>
<evidence type="ECO:0000256" key="5">
    <source>
        <dbReference type="ARBA" id="ARBA00022640"/>
    </source>
</evidence>
<dbReference type="FunFam" id="3.40.50.2000:FF:000048">
    <property type="entry name" value="Starch synthase, chloroplastic/amyloplastic"/>
    <property type="match status" value="1"/>
</dbReference>
<comment type="similarity">
    <text evidence="3 11">Belongs to the glycosyltransferase 1 family. Bacterial/plant glycogen synthase subfamily.</text>
</comment>
<keyword evidence="10 11" id="KW-0035">Amyloplast</keyword>
<dbReference type="Pfam" id="PF00534">
    <property type="entry name" value="Glycos_transf_1"/>
    <property type="match status" value="1"/>
</dbReference>
<comment type="catalytic activity">
    <reaction evidence="1">
        <text>[(1-&gt;4)-alpha-D-glucosyl](n) + ADP-alpha-D-glucose = [(1-&gt;4)-alpha-D-glucosyl](n+1) + ADP + H(+)</text>
        <dbReference type="Rhea" id="RHEA:18189"/>
        <dbReference type="Rhea" id="RHEA-COMP:9584"/>
        <dbReference type="Rhea" id="RHEA-COMP:9587"/>
        <dbReference type="ChEBI" id="CHEBI:15378"/>
        <dbReference type="ChEBI" id="CHEBI:15444"/>
        <dbReference type="ChEBI" id="CHEBI:57498"/>
        <dbReference type="ChEBI" id="CHEBI:456216"/>
        <dbReference type="EC" id="2.4.1.21"/>
    </reaction>
</comment>
<keyword evidence="7" id="KW-0808">Transferase</keyword>
<evidence type="ECO:0000256" key="6">
    <source>
        <dbReference type="ARBA" id="ARBA00022676"/>
    </source>
</evidence>
<evidence type="ECO:0000256" key="4">
    <source>
        <dbReference type="ARBA" id="ARBA00022528"/>
    </source>
</evidence>
<dbReference type="Pfam" id="PF08323">
    <property type="entry name" value="Glyco_transf_5"/>
    <property type="match status" value="1"/>
</dbReference>
<feature type="domain" description="Glycosyl transferase family 1" evidence="12">
    <location>
        <begin position="411"/>
        <end position="568"/>
    </location>
</feature>
<accession>A0A7S1X7M5</accession>
<dbReference type="InterPro" id="IPR013534">
    <property type="entry name" value="Starch_synth_cat_dom"/>
</dbReference>
<dbReference type="AlphaFoldDB" id="A0A7S1X7M5"/>
<comment type="subcellular location">
    <subcellularLocation>
        <location evidence="11">Plastid</location>
        <location evidence="11">Chloroplast</location>
    </subcellularLocation>
    <subcellularLocation>
        <location evidence="11">Plastid</location>
        <location evidence="11">Amyloplast</location>
    </subcellularLocation>
</comment>
<evidence type="ECO:0000256" key="2">
    <source>
        <dbReference type="ARBA" id="ARBA00004727"/>
    </source>
</evidence>
<proteinExistence type="inferred from homology"/>
<evidence type="ECO:0000256" key="8">
    <source>
        <dbReference type="ARBA" id="ARBA00022922"/>
    </source>
</evidence>
<evidence type="ECO:0000256" key="3">
    <source>
        <dbReference type="ARBA" id="ARBA00010281"/>
    </source>
</evidence>
<dbReference type="GO" id="GO:0009507">
    <property type="term" value="C:chloroplast"/>
    <property type="evidence" value="ECO:0007669"/>
    <property type="project" value="UniProtKB-SubCell"/>
</dbReference>
<dbReference type="GO" id="GO:0004373">
    <property type="term" value="F:alpha-1,4-glucan glucosyltransferase (UDP-glucose donor) activity"/>
    <property type="evidence" value="ECO:0007669"/>
    <property type="project" value="InterPro"/>
</dbReference>
<evidence type="ECO:0000256" key="9">
    <source>
        <dbReference type="ARBA" id="ARBA00022946"/>
    </source>
</evidence>
<dbReference type="UniPathway" id="UPA00152"/>
<dbReference type="InterPro" id="IPR001296">
    <property type="entry name" value="Glyco_trans_1"/>
</dbReference>
<reference evidence="14" key="1">
    <citation type="submission" date="2021-01" db="EMBL/GenBank/DDBJ databases">
        <authorList>
            <person name="Corre E."/>
            <person name="Pelletier E."/>
            <person name="Niang G."/>
            <person name="Scheremetjew M."/>
            <person name="Finn R."/>
            <person name="Kale V."/>
            <person name="Holt S."/>
            <person name="Cochrane G."/>
            <person name="Meng A."/>
            <person name="Brown T."/>
            <person name="Cohen L."/>
        </authorList>
    </citation>
    <scope>NUCLEOTIDE SEQUENCE</scope>
    <source>
        <strain evidence="14">PLY429</strain>
    </source>
</reference>
<evidence type="ECO:0000256" key="11">
    <source>
        <dbReference type="RuleBase" id="RU361232"/>
    </source>
</evidence>
<comment type="pathway">
    <text evidence="2 11">Glycan biosynthesis; starch biosynthesis.</text>
</comment>
<keyword evidence="5" id="KW-0934">Plastid</keyword>
<dbReference type="GO" id="GO:0009501">
    <property type="term" value="C:amyloplast"/>
    <property type="evidence" value="ECO:0007669"/>
    <property type="project" value="UniProtKB-SubCell"/>
</dbReference>
<organism evidence="14">
    <name type="scientific">Tetraselmis chuii</name>
    <dbReference type="NCBI Taxonomy" id="63592"/>
    <lineage>
        <taxon>Eukaryota</taxon>
        <taxon>Viridiplantae</taxon>
        <taxon>Chlorophyta</taxon>
        <taxon>core chlorophytes</taxon>
        <taxon>Chlorodendrophyceae</taxon>
        <taxon>Chlorodendrales</taxon>
        <taxon>Chlorodendraceae</taxon>
        <taxon>Tetraselmis</taxon>
    </lineage>
</organism>
<dbReference type="EC" id="2.4.1.-" evidence="11"/>
<evidence type="ECO:0000259" key="12">
    <source>
        <dbReference type="Pfam" id="PF00534"/>
    </source>
</evidence>
<dbReference type="GO" id="GO:0010021">
    <property type="term" value="P:amylopectin biosynthetic process"/>
    <property type="evidence" value="ECO:0007669"/>
    <property type="project" value="UniProtKB-ARBA"/>
</dbReference>
<dbReference type="InterPro" id="IPR011835">
    <property type="entry name" value="GS/SS"/>
</dbReference>
<dbReference type="Gene3D" id="3.40.50.2000">
    <property type="entry name" value="Glycogen Phosphorylase B"/>
    <property type="match status" value="2"/>
</dbReference>
<dbReference type="GO" id="GO:0019252">
    <property type="term" value="P:starch biosynthetic process"/>
    <property type="evidence" value="ECO:0007669"/>
    <property type="project" value="UniProtKB-UniRule"/>
</dbReference>
<dbReference type="NCBIfam" id="TIGR02095">
    <property type="entry name" value="glgA"/>
    <property type="match status" value="1"/>
</dbReference>
<sequence length="607" mass="65963">MAGRAAIGTLHGPGLAGAKGVRSGAPALRSHFSGARSVVRPLSTAKRVHVAAKEVVELAVDQGSRTENKVPAKEAEAVEEDPNRLSDNMDVVINDGDSGVRHSLVFVASEVAPWSKTGGLGDVMGSLPAALAKRGHRVMVVVPRYGAYEDAVDTGVRAKVGLFGGMHDVGYFHSFKDGVDFVFVDNPGCFMRMGTPYGDSHGEFGDNQFRFTLFTYAALEAPLQVPLGGVPYGDECVFIANDWHTALIPTLLGAKYRPHGVYLGARSVLAIHNLFHQGVFPPDQFGNLHLPDNWYDNLGYQFMERAHMSCYSYGHAINYLKAGITAADRLLTVSPGYAFEITTPEGGWRLDGMIRGRQYVLNGVLNGIDETVWNPETDKNIVKTYNAKTLEVGKAACKAALQESMGLPVRPDVPLIGFIGRLDDQKGADLILGAMHWLASQDVQVVLLGTGKQELEDGFKWAESAFNDKVRAYVGFNVPVSHQITAGADLLMMPSRFEPCGLNQLYAMAYGTPVIAHETGGLRDTVLDVPYHDSIGSTEGTGWTFKNADVQGLMHALGMALHCYRDESEKFKQVQLTGMRRDSSWDTAASSYEQIFTWAKVDMPVTG</sequence>
<gene>
    <name evidence="14" type="ORF">TCHU04912_LOCUS15292</name>
</gene>
<keyword evidence="6 11" id="KW-0328">Glycosyltransferase</keyword>
<evidence type="ECO:0000259" key="13">
    <source>
        <dbReference type="Pfam" id="PF08323"/>
    </source>
</evidence>
<keyword evidence="4 11" id="KW-0150">Chloroplast</keyword>
<dbReference type="PANTHER" id="PTHR45825">
    <property type="entry name" value="GRANULE-BOUND STARCH SYNTHASE 1, CHLOROPLASTIC/AMYLOPLASTIC"/>
    <property type="match status" value="1"/>
</dbReference>
<dbReference type="EMBL" id="HBGG01029492">
    <property type="protein sequence ID" value="CAD9213053.1"/>
    <property type="molecule type" value="Transcribed_RNA"/>
</dbReference>
<dbReference type="SUPFAM" id="SSF53756">
    <property type="entry name" value="UDP-Glycosyltransferase/glycogen phosphorylase"/>
    <property type="match status" value="1"/>
</dbReference>